<evidence type="ECO:0000313" key="2">
    <source>
        <dbReference type="EMBL" id="KAF7280467.1"/>
    </source>
</evidence>
<gene>
    <name evidence="2" type="ORF">GWI33_005862</name>
</gene>
<dbReference type="EMBL" id="JAACXV010000295">
    <property type="protein sequence ID" value="KAF7280467.1"/>
    <property type="molecule type" value="Genomic_DNA"/>
</dbReference>
<accession>A0A834IVD7</accession>
<evidence type="ECO:0000256" key="1">
    <source>
        <dbReference type="SAM" id="SignalP"/>
    </source>
</evidence>
<keyword evidence="1" id="KW-0732">Signal</keyword>
<sequence length="228" mass="26067">MLFKIVLLTCLGVSTASTDNTKLKELNKLMKTLDRQMQDLVSNSTSRFRPLHSALGYYTGQARKAFIGNMTIAAQPYWSTVAEAKKTAEKQGRNIDICVETGNSEIYATNNTFVTKAVQNIRTELAAGQTYLSDIYAAIRNDPIEKLDEMQQRVDGCNEEVCAVELTEQFNKEYSEISSRLETSVNEARYYAYREFMKKTEQYVIVPQEYHNEILKIMSAFEKCIKQK</sequence>
<organism evidence="2 3">
    <name type="scientific">Rhynchophorus ferrugineus</name>
    <name type="common">Red palm weevil</name>
    <name type="synonym">Curculio ferrugineus</name>
    <dbReference type="NCBI Taxonomy" id="354439"/>
    <lineage>
        <taxon>Eukaryota</taxon>
        <taxon>Metazoa</taxon>
        <taxon>Ecdysozoa</taxon>
        <taxon>Arthropoda</taxon>
        <taxon>Hexapoda</taxon>
        <taxon>Insecta</taxon>
        <taxon>Pterygota</taxon>
        <taxon>Neoptera</taxon>
        <taxon>Endopterygota</taxon>
        <taxon>Coleoptera</taxon>
        <taxon>Polyphaga</taxon>
        <taxon>Cucujiformia</taxon>
        <taxon>Curculionidae</taxon>
        <taxon>Dryophthorinae</taxon>
        <taxon>Rhynchophorus</taxon>
    </lineage>
</organism>
<evidence type="ECO:0000313" key="3">
    <source>
        <dbReference type="Proteomes" id="UP000625711"/>
    </source>
</evidence>
<name>A0A834IVD7_RHYFE</name>
<comment type="caution">
    <text evidence="2">The sequence shown here is derived from an EMBL/GenBank/DDBJ whole genome shotgun (WGS) entry which is preliminary data.</text>
</comment>
<reference evidence="2" key="1">
    <citation type="submission" date="2020-08" db="EMBL/GenBank/DDBJ databases">
        <title>Genome sequencing and assembly of the red palm weevil Rhynchophorus ferrugineus.</title>
        <authorList>
            <person name="Dias G.B."/>
            <person name="Bergman C.M."/>
            <person name="Manee M."/>
        </authorList>
    </citation>
    <scope>NUCLEOTIDE SEQUENCE</scope>
    <source>
        <strain evidence="2">AA-2017</strain>
        <tissue evidence="2">Whole larva</tissue>
    </source>
</reference>
<proteinExistence type="predicted"/>
<feature type="signal peptide" evidence="1">
    <location>
        <begin position="1"/>
        <end position="16"/>
    </location>
</feature>
<keyword evidence="3" id="KW-1185">Reference proteome</keyword>
<protein>
    <submittedName>
        <fullName evidence="2">Uncharacterized protein</fullName>
    </submittedName>
</protein>
<dbReference type="AlphaFoldDB" id="A0A834IVD7"/>
<dbReference type="Proteomes" id="UP000625711">
    <property type="component" value="Unassembled WGS sequence"/>
</dbReference>
<feature type="chain" id="PRO_5032722189" evidence="1">
    <location>
        <begin position="17"/>
        <end position="228"/>
    </location>
</feature>